<evidence type="ECO:0000256" key="1">
    <source>
        <dbReference type="SAM" id="MobiDB-lite"/>
    </source>
</evidence>
<feature type="compositionally biased region" description="Low complexity" evidence="1">
    <location>
        <begin position="54"/>
        <end position="66"/>
    </location>
</feature>
<evidence type="ECO:0000313" key="2">
    <source>
        <dbReference type="EMBL" id="GAA2323991.1"/>
    </source>
</evidence>
<keyword evidence="3" id="KW-1185">Reference proteome</keyword>
<proteinExistence type="predicted"/>
<reference evidence="3" key="1">
    <citation type="journal article" date="2019" name="Int. J. Syst. Evol. Microbiol.">
        <title>The Global Catalogue of Microorganisms (GCM) 10K type strain sequencing project: providing services to taxonomists for standard genome sequencing and annotation.</title>
        <authorList>
            <consortium name="The Broad Institute Genomics Platform"/>
            <consortium name="The Broad Institute Genome Sequencing Center for Infectious Disease"/>
            <person name="Wu L."/>
            <person name="Ma J."/>
        </authorList>
    </citation>
    <scope>NUCLEOTIDE SEQUENCE [LARGE SCALE GENOMIC DNA]</scope>
    <source>
        <strain evidence="3">JCM 4316</strain>
    </source>
</reference>
<gene>
    <name evidence="2" type="ORF">GCM10010246_00890</name>
</gene>
<name>A0ABP5S7C1_9ACTN</name>
<feature type="region of interest" description="Disordered" evidence="1">
    <location>
        <begin position="43"/>
        <end position="88"/>
    </location>
</feature>
<sequence>MPTDDLPAEVRRTVDTFLTAVDESAPGLVTGFYLVGSVALGDFHPGGRGGSGNDSRAPSRSPSDSPNGSRCGRCSASAGCTAPSPPEA</sequence>
<dbReference type="Proteomes" id="UP001500253">
    <property type="component" value="Unassembled WGS sequence"/>
</dbReference>
<organism evidence="2 3">
    <name type="scientific">Streptomyces cuspidosporus</name>
    <dbReference type="NCBI Taxonomy" id="66882"/>
    <lineage>
        <taxon>Bacteria</taxon>
        <taxon>Bacillati</taxon>
        <taxon>Actinomycetota</taxon>
        <taxon>Actinomycetes</taxon>
        <taxon>Kitasatosporales</taxon>
        <taxon>Streptomycetaceae</taxon>
        <taxon>Streptomyces</taxon>
    </lineage>
</organism>
<protein>
    <submittedName>
        <fullName evidence="2">Uncharacterized protein</fullName>
    </submittedName>
</protein>
<dbReference type="RefSeq" id="WP_346172869.1">
    <property type="nucleotide sequence ID" value="NZ_BAAASD010000001.1"/>
</dbReference>
<accession>A0ABP5S7C1</accession>
<comment type="caution">
    <text evidence="2">The sequence shown here is derived from an EMBL/GenBank/DDBJ whole genome shotgun (WGS) entry which is preliminary data.</text>
</comment>
<evidence type="ECO:0000313" key="3">
    <source>
        <dbReference type="Proteomes" id="UP001500253"/>
    </source>
</evidence>
<dbReference type="EMBL" id="BAAASD010000001">
    <property type="protein sequence ID" value="GAA2323991.1"/>
    <property type="molecule type" value="Genomic_DNA"/>
</dbReference>